<evidence type="ECO:0000256" key="2">
    <source>
        <dbReference type="ARBA" id="ARBA00006023"/>
    </source>
</evidence>
<dbReference type="InterPro" id="IPR039500">
    <property type="entry name" value="EVA1_dom"/>
</dbReference>
<feature type="domain" description="EVA1" evidence="8">
    <location>
        <begin position="14"/>
        <end position="147"/>
    </location>
</feature>
<protein>
    <submittedName>
        <fullName evidence="9">Eva-1 homolog A, regulator of programmed cell death</fullName>
    </submittedName>
</protein>
<dbReference type="AlphaFoldDB" id="A0A8C4QV04"/>
<evidence type="ECO:0000259" key="8">
    <source>
        <dbReference type="Pfam" id="PF14851"/>
    </source>
</evidence>
<comment type="subcellular location">
    <subcellularLocation>
        <location evidence="1">Membrane</location>
        <topology evidence="1">Single-pass membrane protein</topology>
    </subcellularLocation>
</comment>
<evidence type="ECO:0000256" key="1">
    <source>
        <dbReference type="ARBA" id="ARBA00004167"/>
    </source>
</evidence>
<dbReference type="GO" id="GO:0016020">
    <property type="term" value="C:membrane"/>
    <property type="evidence" value="ECO:0007669"/>
    <property type="project" value="UniProtKB-SubCell"/>
</dbReference>
<dbReference type="GeneTree" id="ENSGT00940000154096"/>
<dbReference type="OMA" id="RRHHSCP"/>
<sequence>MANDTRVVSGSHAMLLSNVLATFEHPERAALVCLSGLVVGLLLTLCGLVYGIHCRRDCRRLRGKAGQNSRRAASDSGNSDSEDSESSSSSVARAQHLAQDFGTPTNVFTSAEEIEMAQRLEERERILNEIWRNGRTDVVHPSNLSHYY</sequence>
<evidence type="ECO:0000313" key="10">
    <source>
        <dbReference type="Proteomes" id="UP000694388"/>
    </source>
</evidence>
<reference evidence="9" key="1">
    <citation type="submission" date="2025-08" db="UniProtKB">
        <authorList>
            <consortium name="Ensembl"/>
        </authorList>
    </citation>
    <scope>IDENTIFICATION</scope>
</reference>
<dbReference type="Ensembl" id="ENSEBUT00000021530.1">
    <property type="protein sequence ID" value="ENSEBUP00000020954.1"/>
    <property type="gene ID" value="ENSEBUG00000012949.1"/>
</dbReference>
<comment type="similarity">
    <text evidence="2">Belongs to the EVA1 family.</text>
</comment>
<keyword evidence="3 7" id="KW-0812">Transmembrane</keyword>
<proteinExistence type="inferred from homology"/>
<feature type="transmembrane region" description="Helical" evidence="7">
    <location>
        <begin position="29"/>
        <end position="52"/>
    </location>
</feature>
<dbReference type="InterPro" id="IPR052461">
    <property type="entry name" value="EVA1_A/B"/>
</dbReference>
<evidence type="ECO:0000256" key="6">
    <source>
        <dbReference type="SAM" id="MobiDB-lite"/>
    </source>
</evidence>
<dbReference type="Proteomes" id="UP000694388">
    <property type="component" value="Unplaced"/>
</dbReference>
<keyword evidence="4 7" id="KW-1133">Transmembrane helix</keyword>
<reference evidence="9" key="2">
    <citation type="submission" date="2025-09" db="UniProtKB">
        <authorList>
            <consortium name="Ensembl"/>
        </authorList>
    </citation>
    <scope>IDENTIFICATION</scope>
</reference>
<keyword evidence="5 7" id="KW-0472">Membrane</keyword>
<evidence type="ECO:0000256" key="7">
    <source>
        <dbReference type="SAM" id="Phobius"/>
    </source>
</evidence>
<accession>A0A8C4QV04</accession>
<dbReference type="PANTHER" id="PTHR48422:SF1">
    <property type="entry name" value="PROTEIN EVA-1 HOMOLOG A"/>
    <property type="match status" value="1"/>
</dbReference>
<evidence type="ECO:0000256" key="3">
    <source>
        <dbReference type="ARBA" id="ARBA00022692"/>
    </source>
</evidence>
<evidence type="ECO:0000256" key="4">
    <source>
        <dbReference type="ARBA" id="ARBA00022989"/>
    </source>
</evidence>
<name>A0A8C4QV04_EPTBU</name>
<evidence type="ECO:0000256" key="5">
    <source>
        <dbReference type="ARBA" id="ARBA00023136"/>
    </source>
</evidence>
<keyword evidence="10" id="KW-1185">Reference proteome</keyword>
<dbReference type="Pfam" id="PF14851">
    <property type="entry name" value="FAM176"/>
    <property type="match status" value="1"/>
</dbReference>
<feature type="region of interest" description="Disordered" evidence="6">
    <location>
        <begin position="62"/>
        <end position="105"/>
    </location>
</feature>
<evidence type="ECO:0000313" key="9">
    <source>
        <dbReference type="Ensembl" id="ENSEBUP00000020954.1"/>
    </source>
</evidence>
<organism evidence="9 10">
    <name type="scientific">Eptatretus burgeri</name>
    <name type="common">Inshore hagfish</name>
    <dbReference type="NCBI Taxonomy" id="7764"/>
    <lineage>
        <taxon>Eukaryota</taxon>
        <taxon>Metazoa</taxon>
        <taxon>Chordata</taxon>
        <taxon>Craniata</taxon>
        <taxon>Vertebrata</taxon>
        <taxon>Cyclostomata</taxon>
        <taxon>Myxini</taxon>
        <taxon>Myxiniformes</taxon>
        <taxon>Myxinidae</taxon>
        <taxon>Eptatretinae</taxon>
        <taxon>Eptatretus</taxon>
    </lineage>
</organism>
<dbReference type="PANTHER" id="PTHR48422">
    <property type="entry name" value="PROTEIN EVA-1 HOMOLOG B-RELATED"/>
    <property type="match status" value="1"/>
</dbReference>